<dbReference type="SUPFAM" id="SSF48439">
    <property type="entry name" value="Protein prenylyltransferase"/>
    <property type="match status" value="1"/>
</dbReference>
<dbReference type="PANTHER" id="PTHR11129">
    <property type="entry name" value="PROTEIN FARNESYLTRANSFERASE ALPHA SUBUNIT/RAB GERANYLGERANYL TRANSFERASE ALPHA SUBUNIT"/>
    <property type="match status" value="1"/>
</dbReference>
<dbReference type="InterPro" id="IPR002088">
    <property type="entry name" value="Prenyl_trans_a"/>
</dbReference>
<name>A0A0K0FPP0_STRVS</name>
<protein>
    <recommendedName>
        <fullName evidence="9">Protein farnesyltransferase/geranylgeranyltransferase type-1 subunit alpha</fullName>
        <ecNumber evidence="4">2.5.1.58</ecNumber>
        <ecNumber evidence="3">2.5.1.59</ecNumber>
    </recommendedName>
    <alternativeName>
        <fullName evidence="12">CAAX farnesyltransferase subunit alpha</fullName>
    </alternativeName>
    <alternativeName>
        <fullName evidence="11">FTase-alpha</fullName>
    </alternativeName>
    <alternativeName>
        <fullName evidence="10">Ras proteins prenyltransferase subunit alpha</fullName>
    </alternativeName>
    <alternativeName>
        <fullName evidence="13">Type I protein geranyl-geranyltransferase subunit alpha</fullName>
    </alternativeName>
</protein>
<keyword evidence="6" id="KW-0808">Transferase</keyword>
<dbReference type="PANTHER" id="PTHR11129:SF1">
    <property type="entry name" value="PROTEIN FARNESYLTRANSFERASE_GERANYLGERANYLTRANSFERASE TYPE-1 SUBUNIT ALPHA"/>
    <property type="match status" value="1"/>
</dbReference>
<dbReference type="Pfam" id="PF01239">
    <property type="entry name" value="PPTA"/>
    <property type="match status" value="5"/>
</dbReference>
<keyword evidence="14" id="KW-1185">Reference proteome</keyword>
<dbReference type="STRING" id="75913.A0A0K0FPP0"/>
<dbReference type="PROSITE" id="PS51147">
    <property type="entry name" value="PFTA"/>
    <property type="match status" value="5"/>
</dbReference>
<evidence type="ECO:0000256" key="6">
    <source>
        <dbReference type="ARBA" id="ARBA00022679"/>
    </source>
</evidence>
<evidence type="ECO:0000256" key="8">
    <source>
        <dbReference type="ARBA" id="ARBA00022842"/>
    </source>
</evidence>
<evidence type="ECO:0000256" key="7">
    <source>
        <dbReference type="ARBA" id="ARBA00022737"/>
    </source>
</evidence>
<dbReference type="AlphaFoldDB" id="A0A0K0FPP0"/>
<evidence type="ECO:0000313" key="15">
    <source>
        <dbReference type="WBParaSite" id="SVE_1118400.1"/>
    </source>
</evidence>
<evidence type="ECO:0000256" key="5">
    <source>
        <dbReference type="ARBA" id="ARBA00022602"/>
    </source>
</evidence>
<evidence type="ECO:0000256" key="4">
    <source>
        <dbReference type="ARBA" id="ARBA00012702"/>
    </source>
</evidence>
<dbReference type="GO" id="GO:0005953">
    <property type="term" value="C:CAAX-protein geranylgeranyltransferase complex"/>
    <property type="evidence" value="ECO:0007669"/>
    <property type="project" value="TreeGrafter"/>
</dbReference>
<organism evidence="14 15">
    <name type="scientific">Strongyloides venezuelensis</name>
    <name type="common">Threadworm</name>
    <dbReference type="NCBI Taxonomy" id="75913"/>
    <lineage>
        <taxon>Eukaryota</taxon>
        <taxon>Metazoa</taxon>
        <taxon>Ecdysozoa</taxon>
        <taxon>Nematoda</taxon>
        <taxon>Chromadorea</taxon>
        <taxon>Rhabditida</taxon>
        <taxon>Tylenchina</taxon>
        <taxon>Panagrolaimomorpha</taxon>
        <taxon>Strongyloidoidea</taxon>
        <taxon>Strongyloididae</taxon>
        <taxon>Strongyloides</taxon>
    </lineage>
</organism>
<evidence type="ECO:0000256" key="9">
    <source>
        <dbReference type="ARBA" id="ARBA00040965"/>
    </source>
</evidence>
<evidence type="ECO:0000256" key="3">
    <source>
        <dbReference type="ARBA" id="ARBA00012700"/>
    </source>
</evidence>
<keyword evidence="8" id="KW-0460">Magnesium</keyword>
<accession>A0A0K0FPP0</accession>
<dbReference type="WBParaSite" id="SVE_1118400.1">
    <property type="protein sequence ID" value="SVE_1118400.1"/>
    <property type="gene ID" value="SVE_1118400"/>
</dbReference>
<dbReference type="GO" id="GO:0004662">
    <property type="term" value="F:CAAX-protein geranylgeranyltransferase activity"/>
    <property type="evidence" value="ECO:0007669"/>
    <property type="project" value="UniProtKB-EC"/>
</dbReference>
<evidence type="ECO:0000256" key="1">
    <source>
        <dbReference type="ARBA" id="ARBA00001946"/>
    </source>
</evidence>
<dbReference type="GO" id="GO:0004660">
    <property type="term" value="F:protein farnesyltransferase activity"/>
    <property type="evidence" value="ECO:0007669"/>
    <property type="project" value="UniProtKB-EC"/>
</dbReference>
<evidence type="ECO:0000256" key="13">
    <source>
        <dbReference type="ARBA" id="ARBA00043219"/>
    </source>
</evidence>
<proteinExistence type="inferred from homology"/>
<comment type="cofactor">
    <cofactor evidence="1">
        <name>Mg(2+)</name>
        <dbReference type="ChEBI" id="CHEBI:18420"/>
    </cofactor>
</comment>
<evidence type="ECO:0000256" key="11">
    <source>
        <dbReference type="ARBA" id="ARBA00042436"/>
    </source>
</evidence>
<sequence length="309" mass="37177">MVLLLKDNPLYSDVEPIYSTEEELACVRIALSEEFIDRFAYMRALVNAEEYSERSFNLTTECIQLNSGNYSIWKFRRDCLIKLNLNLKDELNMVSEVIRENPKNYQVWRHRQEIVQQLDDYSEETSFLLEIIKDDDKNYHAWQYRVWLLKNEKLKFDDEIAFTNYLLVQDLRNNSAWHYRQVDFNESGKLETDEEVYKSEIKFVVDAIKTVDNNESAWNYYFWLFTLSKDNERSMGFINFSKNLDTESSYIQRHVFLVKVYSRLLNKKDTKLMGHDELKKELNDCCSNLVNRDEVHSRYWKKIIQSIDN</sequence>
<evidence type="ECO:0000313" key="14">
    <source>
        <dbReference type="Proteomes" id="UP000035680"/>
    </source>
</evidence>
<dbReference type="EC" id="2.5.1.58" evidence="4"/>
<keyword evidence="7" id="KW-0677">Repeat</keyword>
<dbReference type="Proteomes" id="UP000035680">
    <property type="component" value="Unassembled WGS sequence"/>
</dbReference>
<reference evidence="14" key="1">
    <citation type="submission" date="2014-07" db="EMBL/GenBank/DDBJ databases">
        <authorList>
            <person name="Martin A.A"/>
            <person name="De Silva N."/>
        </authorList>
    </citation>
    <scope>NUCLEOTIDE SEQUENCE</scope>
</reference>
<evidence type="ECO:0000256" key="2">
    <source>
        <dbReference type="ARBA" id="ARBA00006734"/>
    </source>
</evidence>
<evidence type="ECO:0000256" key="10">
    <source>
        <dbReference type="ARBA" id="ARBA00041392"/>
    </source>
</evidence>
<reference evidence="15" key="2">
    <citation type="submission" date="2015-08" db="UniProtKB">
        <authorList>
            <consortium name="WormBaseParasite"/>
        </authorList>
    </citation>
    <scope>IDENTIFICATION</scope>
</reference>
<keyword evidence="5" id="KW-0637">Prenyltransferase</keyword>
<evidence type="ECO:0000256" key="12">
    <source>
        <dbReference type="ARBA" id="ARBA00043086"/>
    </source>
</evidence>
<dbReference type="GO" id="GO:0005965">
    <property type="term" value="C:protein farnesyltransferase complex"/>
    <property type="evidence" value="ECO:0007669"/>
    <property type="project" value="TreeGrafter"/>
</dbReference>
<dbReference type="Gene3D" id="1.25.40.120">
    <property type="entry name" value="Protein prenylyltransferase"/>
    <property type="match status" value="1"/>
</dbReference>
<dbReference type="EC" id="2.5.1.59" evidence="3"/>
<comment type="similarity">
    <text evidence="2">Belongs to the protein prenyltransferase subunit alpha family.</text>
</comment>